<evidence type="ECO:0000256" key="3">
    <source>
        <dbReference type="ARBA" id="ARBA00023125"/>
    </source>
</evidence>
<keyword evidence="7" id="KW-1185">Reference proteome</keyword>
<keyword evidence="2" id="KW-0805">Transcription regulation</keyword>
<dbReference type="InterPro" id="IPR000847">
    <property type="entry name" value="LysR_HTH_N"/>
</dbReference>
<dbReference type="EMBL" id="CP127389">
    <property type="protein sequence ID" value="WIV90122.1"/>
    <property type="molecule type" value="Genomic_DNA"/>
</dbReference>
<dbReference type="Gene3D" id="1.10.10.10">
    <property type="entry name" value="Winged helix-like DNA-binding domain superfamily/Winged helix DNA-binding domain"/>
    <property type="match status" value="1"/>
</dbReference>
<organism evidence="6 7">
    <name type="scientific">Proteus appendicitidis</name>
    <dbReference type="NCBI Taxonomy" id="3034648"/>
    <lineage>
        <taxon>Bacteria</taxon>
        <taxon>Pseudomonadati</taxon>
        <taxon>Pseudomonadota</taxon>
        <taxon>Gammaproteobacteria</taxon>
        <taxon>Enterobacterales</taxon>
        <taxon>Morganellaceae</taxon>
        <taxon>Proteus</taxon>
    </lineage>
</organism>
<keyword evidence="4" id="KW-0804">Transcription</keyword>
<dbReference type="InterPro" id="IPR058163">
    <property type="entry name" value="LysR-type_TF_proteobact-type"/>
</dbReference>
<dbReference type="PROSITE" id="PS50931">
    <property type="entry name" value="HTH_LYSR"/>
    <property type="match status" value="1"/>
</dbReference>
<evidence type="ECO:0000256" key="1">
    <source>
        <dbReference type="ARBA" id="ARBA00009437"/>
    </source>
</evidence>
<evidence type="ECO:0000259" key="5">
    <source>
        <dbReference type="PROSITE" id="PS50931"/>
    </source>
</evidence>
<sequence>MNDMNVFPILIAVAEHLSITKAAKTLNMTKSAVSKAIQGIEEKLGVRLFHRTTRSVSLTEEGIVYIGYIRESYNLAVMAEEAVSQFSDKAKGSIKISAPMSFGTLHIAKIMPLFMQKYPELDVQLLFDDKVTDLVAEGYDLAIRIGELPDSSLIARQLSPCYSQLYASSEYLDKYGEPMQVSELKNHNCLSYSLYQAGMEWIFYQKGKKYSHIPKGSYRVNNSEALLQAVLQGIGIALLPHFITHTDLSNTNKKLIPILTSFDLPEHFIYAVYPDKKNLPRKITLFVDFLKEQFGANSDYQRNIERKSSQ</sequence>
<dbReference type="SUPFAM" id="SSF46785">
    <property type="entry name" value="Winged helix' DNA-binding domain"/>
    <property type="match status" value="1"/>
</dbReference>
<protein>
    <submittedName>
        <fullName evidence="6">LysR family transcriptional regulator</fullName>
    </submittedName>
</protein>
<name>A0ABY8YCF9_9GAMM</name>
<evidence type="ECO:0000256" key="2">
    <source>
        <dbReference type="ARBA" id="ARBA00023015"/>
    </source>
</evidence>
<dbReference type="Pfam" id="PF00126">
    <property type="entry name" value="HTH_1"/>
    <property type="match status" value="1"/>
</dbReference>
<accession>A0ABY8YCF9</accession>
<evidence type="ECO:0000256" key="4">
    <source>
        <dbReference type="ARBA" id="ARBA00023163"/>
    </source>
</evidence>
<dbReference type="CDD" id="cd08422">
    <property type="entry name" value="PBP2_CrgA_like"/>
    <property type="match status" value="1"/>
</dbReference>
<dbReference type="InterPro" id="IPR036390">
    <property type="entry name" value="WH_DNA-bd_sf"/>
</dbReference>
<dbReference type="PANTHER" id="PTHR30537:SF5">
    <property type="entry name" value="HTH-TYPE TRANSCRIPTIONAL ACTIVATOR TTDR-RELATED"/>
    <property type="match status" value="1"/>
</dbReference>
<evidence type="ECO:0000313" key="7">
    <source>
        <dbReference type="Proteomes" id="UP001226651"/>
    </source>
</evidence>
<proteinExistence type="inferred from homology"/>
<reference evidence="6 7" key="1">
    <citation type="submission" date="2023-06" db="EMBL/GenBank/DDBJ databases">
        <title>Proteus appendicitidis sp. nov., isolated from the appendiceal pus of an appendicitis patient in Yongzhou, China.</title>
        <authorList>
            <person name="Cai X."/>
        </authorList>
    </citation>
    <scope>NUCLEOTIDE SEQUENCE [LARGE SCALE GENOMIC DNA]</scope>
    <source>
        <strain evidence="6 7">HZ0627</strain>
    </source>
</reference>
<dbReference type="Proteomes" id="UP001226651">
    <property type="component" value="Chromosome"/>
</dbReference>
<comment type="similarity">
    <text evidence="1">Belongs to the LysR transcriptional regulatory family.</text>
</comment>
<dbReference type="PANTHER" id="PTHR30537">
    <property type="entry name" value="HTH-TYPE TRANSCRIPTIONAL REGULATOR"/>
    <property type="match status" value="1"/>
</dbReference>
<gene>
    <name evidence="6" type="ORF">QQS39_08990</name>
</gene>
<dbReference type="RefSeq" id="WP_151435099.1">
    <property type="nucleotide sequence ID" value="NZ_CP127389.1"/>
</dbReference>
<feature type="domain" description="HTH lysR-type" evidence="5">
    <location>
        <begin position="1"/>
        <end position="59"/>
    </location>
</feature>
<keyword evidence="3" id="KW-0238">DNA-binding</keyword>
<dbReference type="InterPro" id="IPR005119">
    <property type="entry name" value="LysR_subst-bd"/>
</dbReference>
<dbReference type="InterPro" id="IPR036388">
    <property type="entry name" value="WH-like_DNA-bd_sf"/>
</dbReference>
<dbReference type="Pfam" id="PF03466">
    <property type="entry name" value="LysR_substrate"/>
    <property type="match status" value="1"/>
</dbReference>
<dbReference type="PRINTS" id="PR00039">
    <property type="entry name" value="HTHLYSR"/>
</dbReference>
<evidence type="ECO:0000313" key="6">
    <source>
        <dbReference type="EMBL" id="WIV90122.1"/>
    </source>
</evidence>
<dbReference type="SUPFAM" id="SSF53850">
    <property type="entry name" value="Periplasmic binding protein-like II"/>
    <property type="match status" value="1"/>
</dbReference>
<dbReference type="Gene3D" id="3.40.190.290">
    <property type="match status" value="1"/>
</dbReference>